<keyword evidence="2" id="KW-0175">Coiled coil</keyword>
<sequence>MSEPDWRDSYLTSLQEAERDSPVNKDLVAACSALADRVAVLEAEKGMLQLQLQQQQQETSSTSTSSDPTTTTTTTTRTTKKTTKPPSKAAAAAAPATTIETGAPAEDAAQARLDLAEALRAKGALAARLRAAEEELRRLRERAQADERRIRELTAERGALAARLKDRGEELAEKSKMVNRFQDDIVALTMELNLTEQKSKRVAAENKELVDRWMKRMGEEADAMNQQNEPILNNRR</sequence>
<reference evidence="5 6" key="1">
    <citation type="submission" date="2018-06" db="EMBL/GenBank/DDBJ databases">
        <title>Complete Genomes of Monosporascus.</title>
        <authorList>
            <person name="Robinson A.J."/>
            <person name="Natvig D.O."/>
        </authorList>
    </citation>
    <scope>NUCLEOTIDE SEQUENCE [LARGE SCALE GENOMIC DNA]</scope>
    <source>
        <strain evidence="5 6">CBS 110550</strain>
    </source>
</reference>
<feature type="compositionally biased region" description="Low complexity" evidence="3">
    <location>
        <begin position="84"/>
        <end position="98"/>
    </location>
</feature>
<feature type="region of interest" description="Disordered" evidence="3">
    <location>
        <begin position="1"/>
        <end position="24"/>
    </location>
</feature>
<dbReference type="EMBL" id="QJNU01000018">
    <property type="protein sequence ID" value="RYP10490.1"/>
    <property type="molecule type" value="Genomic_DNA"/>
</dbReference>
<evidence type="ECO:0000256" key="1">
    <source>
        <dbReference type="ARBA" id="ARBA00005331"/>
    </source>
</evidence>
<evidence type="ECO:0000256" key="3">
    <source>
        <dbReference type="SAM" id="MobiDB-lite"/>
    </source>
</evidence>
<feature type="compositionally biased region" description="Low complexity" evidence="3">
    <location>
        <begin position="49"/>
        <end position="77"/>
    </location>
</feature>
<name>A0A4Q4TXX8_9PEZI</name>
<dbReference type="CDD" id="cd22887">
    <property type="entry name" value="Atg16_CCD"/>
    <property type="match status" value="1"/>
</dbReference>
<evidence type="ECO:0000259" key="4">
    <source>
        <dbReference type="Pfam" id="PF08614"/>
    </source>
</evidence>
<organism evidence="5 6">
    <name type="scientific">Monosporascus ibericus</name>
    <dbReference type="NCBI Taxonomy" id="155417"/>
    <lineage>
        <taxon>Eukaryota</taxon>
        <taxon>Fungi</taxon>
        <taxon>Dikarya</taxon>
        <taxon>Ascomycota</taxon>
        <taxon>Pezizomycotina</taxon>
        <taxon>Sordariomycetes</taxon>
        <taxon>Xylariomycetidae</taxon>
        <taxon>Xylariales</taxon>
        <taxon>Xylariales incertae sedis</taxon>
        <taxon>Monosporascus</taxon>
    </lineage>
</organism>
<dbReference type="STRING" id="155417.A0A4Q4TXX8"/>
<accession>A0A4Q4TXX8</accession>
<dbReference type="Gene3D" id="1.20.5.170">
    <property type="match status" value="1"/>
</dbReference>
<feature type="coiled-coil region" evidence="2">
    <location>
        <begin position="115"/>
        <end position="198"/>
    </location>
</feature>
<protein>
    <recommendedName>
        <fullName evidence="4">Autophagy-related protein 16 domain-containing protein</fullName>
    </recommendedName>
</protein>
<comment type="similarity">
    <text evidence="1">Belongs to the ATG16 family.</text>
</comment>
<dbReference type="InterPro" id="IPR013923">
    <property type="entry name" value="Autophagy-rel_prot_16_dom"/>
</dbReference>
<comment type="caution">
    <text evidence="5">The sequence shown here is derived from an EMBL/GenBank/DDBJ whole genome shotgun (WGS) entry which is preliminary data.</text>
</comment>
<evidence type="ECO:0000313" key="5">
    <source>
        <dbReference type="EMBL" id="RYP10490.1"/>
    </source>
</evidence>
<feature type="domain" description="Autophagy-related protein 16" evidence="4">
    <location>
        <begin position="10"/>
        <end position="225"/>
    </location>
</feature>
<feature type="region of interest" description="Disordered" evidence="3">
    <location>
        <begin position="49"/>
        <end position="101"/>
    </location>
</feature>
<gene>
    <name evidence="5" type="ORF">DL764_000673</name>
</gene>
<proteinExistence type="inferred from homology"/>
<dbReference type="Pfam" id="PF08614">
    <property type="entry name" value="ATG16"/>
    <property type="match status" value="1"/>
</dbReference>
<keyword evidence="6" id="KW-1185">Reference proteome</keyword>
<dbReference type="OrthoDB" id="8949486at2759"/>
<evidence type="ECO:0000256" key="2">
    <source>
        <dbReference type="SAM" id="Coils"/>
    </source>
</evidence>
<dbReference type="Proteomes" id="UP000293360">
    <property type="component" value="Unassembled WGS sequence"/>
</dbReference>
<evidence type="ECO:0000313" key="6">
    <source>
        <dbReference type="Proteomes" id="UP000293360"/>
    </source>
</evidence>
<dbReference type="AlphaFoldDB" id="A0A4Q4TXX8"/>